<feature type="region of interest" description="Disordered" evidence="2">
    <location>
        <begin position="1380"/>
        <end position="1427"/>
    </location>
</feature>
<reference evidence="3" key="2">
    <citation type="journal article" date="2023" name="BMC Genomics">
        <title>Pest status, molecular evolution, and epigenetic factors derived from the genome assembly of Frankliniella fusca, a thysanopteran phytovirus vector.</title>
        <authorList>
            <person name="Catto M.A."/>
            <person name="Labadie P.E."/>
            <person name="Jacobson A.L."/>
            <person name="Kennedy G.G."/>
            <person name="Srinivasan R."/>
            <person name="Hunt B.G."/>
        </authorList>
    </citation>
    <scope>NUCLEOTIDE SEQUENCE</scope>
    <source>
        <strain evidence="3">PL_HMW_Pooled</strain>
    </source>
</reference>
<feature type="repeat" description="ANK" evidence="1">
    <location>
        <begin position="311"/>
        <end position="343"/>
    </location>
</feature>
<dbReference type="PRINTS" id="PR01415">
    <property type="entry name" value="ANKYRIN"/>
</dbReference>
<dbReference type="SMART" id="SM00248">
    <property type="entry name" value="ANK"/>
    <property type="match status" value="12"/>
</dbReference>
<feature type="compositionally biased region" description="Acidic residues" evidence="2">
    <location>
        <begin position="1078"/>
        <end position="1091"/>
    </location>
</feature>
<accession>A0AAE1H8D2</accession>
<feature type="compositionally biased region" description="Basic and acidic residues" evidence="2">
    <location>
        <begin position="760"/>
        <end position="796"/>
    </location>
</feature>
<feature type="compositionally biased region" description="Low complexity" evidence="2">
    <location>
        <begin position="872"/>
        <end position="882"/>
    </location>
</feature>
<evidence type="ECO:0000256" key="1">
    <source>
        <dbReference type="PROSITE-ProRule" id="PRU00023"/>
    </source>
</evidence>
<feature type="compositionally biased region" description="Basic and acidic residues" evidence="2">
    <location>
        <begin position="861"/>
        <end position="871"/>
    </location>
</feature>
<dbReference type="PANTHER" id="PTHR46224:SF64">
    <property type="entry name" value="IQ MOTIF AND ANKYRIN REPEAT DOMAIN-CONTAINING PROTEIN 1"/>
    <property type="match status" value="1"/>
</dbReference>
<feature type="compositionally biased region" description="Basic and acidic residues" evidence="2">
    <location>
        <begin position="26"/>
        <end position="41"/>
    </location>
</feature>
<feature type="region of interest" description="Disordered" evidence="2">
    <location>
        <begin position="517"/>
        <end position="998"/>
    </location>
</feature>
<proteinExistence type="predicted"/>
<dbReference type="SUPFAM" id="SSF48403">
    <property type="entry name" value="Ankyrin repeat"/>
    <property type="match status" value="1"/>
</dbReference>
<dbReference type="InterPro" id="IPR051616">
    <property type="entry name" value="Cul2-RING_E3_ligase_SR"/>
</dbReference>
<dbReference type="Gene3D" id="1.25.40.20">
    <property type="entry name" value="Ankyrin repeat-containing domain"/>
    <property type="match status" value="3"/>
</dbReference>
<gene>
    <name evidence="3" type="ORF">KUF71_006341</name>
</gene>
<organism evidence="3 4">
    <name type="scientific">Frankliniella fusca</name>
    <dbReference type="NCBI Taxonomy" id="407009"/>
    <lineage>
        <taxon>Eukaryota</taxon>
        <taxon>Metazoa</taxon>
        <taxon>Ecdysozoa</taxon>
        <taxon>Arthropoda</taxon>
        <taxon>Hexapoda</taxon>
        <taxon>Insecta</taxon>
        <taxon>Pterygota</taxon>
        <taxon>Neoptera</taxon>
        <taxon>Paraneoptera</taxon>
        <taxon>Thysanoptera</taxon>
        <taxon>Terebrantia</taxon>
        <taxon>Thripoidea</taxon>
        <taxon>Thripidae</taxon>
        <taxon>Frankliniella</taxon>
    </lineage>
</organism>
<comment type="caution">
    <text evidence="3">The sequence shown here is derived from an EMBL/GenBank/DDBJ whole genome shotgun (WGS) entry which is preliminary data.</text>
</comment>
<feature type="compositionally biased region" description="Low complexity" evidence="2">
    <location>
        <begin position="703"/>
        <end position="726"/>
    </location>
</feature>
<dbReference type="Proteomes" id="UP001219518">
    <property type="component" value="Unassembled WGS sequence"/>
</dbReference>
<protein>
    <submittedName>
        <fullName evidence="3">Ankyrin-3</fullName>
    </submittedName>
</protein>
<feature type="compositionally biased region" description="Low complexity" evidence="2">
    <location>
        <begin position="848"/>
        <end position="860"/>
    </location>
</feature>
<feature type="compositionally biased region" description="Low complexity" evidence="2">
    <location>
        <begin position="672"/>
        <end position="692"/>
    </location>
</feature>
<dbReference type="Pfam" id="PF13637">
    <property type="entry name" value="Ank_4"/>
    <property type="match status" value="1"/>
</dbReference>
<keyword evidence="1" id="KW-0040">ANK repeat</keyword>
<feature type="repeat" description="ANK" evidence="1">
    <location>
        <begin position="344"/>
        <end position="376"/>
    </location>
</feature>
<reference evidence="3" key="1">
    <citation type="submission" date="2021-07" db="EMBL/GenBank/DDBJ databases">
        <authorList>
            <person name="Catto M.A."/>
            <person name="Jacobson A."/>
            <person name="Kennedy G."/>
            <person name="Labadie P."/>
            <person name="Hunt B.G."/>
            <person name="Srinivasan R."/>
        </authorList>
    </citation>
    <scope>NUCLEOTIDE SEQUENCE</scope>
    <source>
        <strain evidence="3">PL_HMW_Pooled</strain>
        <tissue evidence="3">Head</tissue>
    </source>
</reference>
<name>A0AAE1H8D2_9NEOP</name>
<feature type="repeat" description="ANK" evidence="1">
    <location>
        <begin position="244"/>
        <end position="276"/>
    </location>
</feature>
<feature type="region of interest" description="Disordered" evidence="2">
    <location>
        <begin position="1"/>
        <end position="60"/>
    </location>
</feature>
<dbReference type="PROSITE" id="PS50297">
    <property type="entry name" value="ANK_REP_REGION"/>
    <property type="match status" value="5"/>
</dbReference>
<feature type="compositionally biased region" description="Polar residues" evidence="2">
    <location>
        <begin position="1094"/>
        <end position="1105"/>
    </location>
</feature>
<feature type="compositionally biased region" description="Low complexity" evidence="2">
    <location>
        <begin position="891"/>
        <end position="905"/>
    </location>
</feature>
<feature type="repeat" description="ANK" evidence="1">
    <location>
        <begin position="377"/>
        <end position="410"/>
    </location>
</feature>
<feature type="compositionally biased region" description="Basic and acidic residues" evidence="2">
    <location>
        <begin position="643"/>
        <end position="665"/>
    </location>
</feature>
<feature type="compositionally biased region" description="Basic and acidic residues" evidence="2">
    <location>
        <begin position="966"/>
        <end position="983"/>
    </location>
</feature>
<sequence>MSSAQVAVNAGGPGPPQHHRAHQRHQQRERAARAARAEQARPRPGPAPDPDSSSVSSGEEGATPLMYACQQGRELDVRTMLQARPTLALERDRTGKTALHYCAEQAGPACAAPLLQVAPQLLDAKDQDGYSALTLAVIAGNRGLVRYLLARGADVDAQDNEKHSVVHWATVCGEAASLELVLGGGARASTPDLHGGYPLHYAAQLCGPQGADLGLGAVLDRGAGLAVLRALLAAGAPVGVHDQDARQPILWAASAGSADAILALVNAGANVEADDKDGLTALHCAASRGHTDCVETLVGLCGADVDVIDSNGCTALFYAVTLGHADCTRVLLAHGAEPNRQDRKGRTAAHCGAAKGQLETLRILAGHGANLWLRNVRGDFPLHDAVQSGRRDLVLWLLQQRPDTVNAPNNDGRCPLHIAALHNNVEMCKVLLDWRALLSPVMRSPRQQLLTPLDAALHRGNRGVAKYLQLHGGVPANRLTEKTAQLRGGGSGLGAPPRRVRLNDGVAIRHVEHIDTSATCRHARQADESSDDGHVDQGPRGSSRGRRKKSRKHDRGRYAEDEAGSGAEDREDPRPDRRISASGKSMRARRERRGDSGGEHEEAVEAHTAPDPGAQRKSENAPKKRVTYKAVARTSTSELDGENTDHDSEPEIKRSRSRSDRDRTRSPRRARGSSNESASGAEGSASAPSAAKAEGRQDATQPSSGHHGSSARSSGRASSSRASGRASGRKKDSQTTSGNTADVEHSQGRSEVTTTTVTVRTERIAHVEHDVHCERQARREDDGDQHEQQGEGHGDAESPEENNGEDTRPRTTLVTAMVHQDGSPLMARAEARLVGADPLPPREEELAGQEAAAASDSGKASSEDKSNKSDEAASADTSAENSPRQREEDPMSAAVEAEPAPASDEPTAEDSPRGEAPSLTDDSEAVAASDSAAAAAVQAESEAAHDTEQGGAAPESRVTVTKGAKKASDSKAGKDRTPDSKARSKERHGRVSIKSTVTATPAWRVARGALNEAAGVAGAEGRAPLPAGALWVDTTARSTASRITTRTSVGPAVSGVVNGDDIETVMGADSLRLKAAEAEEDEAPGDEEDAGSEPSTGRSHNNDQLVDSGLEPSPRREKPVKDAASADSSPSREDGRVPRMCRRRRDRPGSAGDTEEGTVSVTRAVQLSMRKYHLERRIFHELLELKRLQIRAGRANEQVLVKRLVDDYRRAGLSVGLQPFSGTYTFRSFEKYLYDQLRALQSDNRRVIPRLQSSDDLEKLTAALRRTRQAHLPGHGADNPLQCTSSTHRCHHAVHAYSGVPCAAYIPKLNHHYMPKDGLYSGFLPHIDGASARPSLSSRTAPVTLELSHGPDKQVISLPTEHLDKNKRYYVTFTIKGGPQGQGAQAHAAAPAADSPADTAPPATPHQRPGGPGAGPGAGAAAHAKSF</sequence>
<keyword evidence="4" id="KW-1185">Reference proteome</keyword>
<dbReference type="PROSITE" id="PS50088">
    <property type="entry name" value="ANK_REPEAT"/>
    <property type="match status" value="7"/>
</dbReference>
<dbReference type="InterPro" id="IPR036770">
    <property type="entry name" value="Ankyrin_rpt-contain_sf"/>
</dbReference>
<evidence type="ECO:0000313" key="4">
    <source>
        <dbReference type="Proteomes" id="UP001219518"/>
    </source>
</evidence>
<feature type="compositionally biased region" description="Basic and acidic residues" evidence="2">
    <location>
        <begin position="567"/>
        <end position="579"/>
    </location>
</feature>
<dbReference type="PANTHER" id="PTHR46224">
    <property type="entry name" value="ANKYRIN REPEAT FAMILY PROTEIN"/>
    <property type="match status" value="1"/>
</dbReference>
<feature type="compositionally biased region" description="Low complexity" evidence="2">
    <location>
        <begin position="1382"/>
        <end position="1409"/>
    </location>
</feature>
<dbReference type="EMBL" id="JAHWGI010000575">
    <property type="protein sequence ID" value="KAK3916709.1"/>
    <property type="molecule type" value="Genomic_DNA"/>
</dbReference>
<dbReference type="InterPro" id="IPR002110">
    <property type="entry name" value="Ankyrin_rpt"/>
</dbReference>
<feature type="compositionally biased region" description="Low complexity" evidence="2">
    <location>
        <begin position="925"/>
        <end position="941"/>
    </location>
</feature>
<feature type="repeat" description="ANK" evidence="1">
    <location>
        <begin position="277"/>
        <end position="310"/>
    </location>
</feature>
<evidence type="ECO:0000256" key="2">
    <source>
        <dbReference type="SAM" id="MobiDB-lite"/>
    </source>
</evidence>
<feature type="compositionally biased region" description="Basic residues" evidence="2">
    <location>
        <begin position="543"/>
        <end position="555"/>
    </location>
</feature>
<feature type="region of interest" description="Disordered" evidence="2">
    <location>
        <begin position="1076"/>
        <end position="1158"/>
    </location>
</feature>
<dbReference type="Pfam" id="PF12796">
    <property type="entry name" value="Ank_2"/>
    <property type="match status" value="3"/>
</dbReference>
<feature type="repeat" description="ANK" evidence="1">
    <location>
        <begin position="411"/>
        <end position="433"/>
    </location>
</feature>
<evidence type="ECO:0000313" key="3">
    <source>
        <dbReference type="EMBL" id="KAK3916709.1"/>
    </source>
</evidence>
<feature type="compositionally biased region" description="Basic and acidic residues" evidence="2">
    <location>
        <begin position="592"/>
        <end position="605"/>
    </location>
</feature>
<feature type="compositionally biased region" description="Basic and acidic residues" evidence="2">
    <location>
        <begin position="524"/>
        <end position="537"/>
    </location>
</feature>
<feature type="repeat" description="ANK" evidence="1">
    <location>
        <begin position="128"/>
        <end position="160"/>
    </location>
</feature>